<dbReference type="KEGG" id="crb:17890150"/>
<dbReference type="PANTHER" id="PTHR31374:SF28">
    <property type="entry name" value="SAUR-LIKE AUXIN-RESPONSIVE PROTEIN FAMILY"/>
    <property type="match status" value="1"/>
</dbReference>
<name>R0G280_9BRAS</name>
<reference evidence="6" key="1">
    <citation type="journal article" date="2013" name="Nat. Genet.">
        <title>The Capsella rubella genome and the genomic consequences of rapid mating system evolution.</title>
        <authorList>
            <person name="Slotte T."/>
            <person name="Hazzouri K.M."/>
            <person name="Agren J.A."/>
            <person name="Koenig D."/>
            <person name="Maumus F."/>
            <person name="Guo Y.L."/>
            <person name="Steige K."/>
            <person name="Platts A.E."/>
            <person name="Escobar J.S."/>
            <person name="Newman L.K."/>
            <person name="Wang W."/>
            <person name="Mandakova T."/>
            <person name="Vello E."/>
            <person name="Smith L.M."/>
            <person name="Henz S.R."/>
            <person name="Steffen J."/>
            <person name="Takuno S."/>
            <person name="Brandvain Y."/>
            <person name="Coop G."/>
            <person name="Andolfatto P."/>
            <person name="Hu T.T."/>
            <person name="Blanchette M."/>
            <person name="Clark R.M."/>
            <person name="Quesneville H."/>
            <person name="Nordborg M."/>
            <person name="Gaut B.S."/>
            <person name="Lysak M.A."/>
            <person name="Jenkins J."/>
            <person name="Grimwood J."/>
            <person name="Chapman J."/>
            <person name="Prochnik S."/>
            <person name="Shu S."/>
            <person name="Rokhsar D."/>
            <person name="Schmutz J."/>
            <person name="Weigel D."/>
            <person name="Wright S.I."/>
        </authorList>
    </citation>
    <scope>NUCLEOTIDE SEQUENCE [LARGE SCALE GENOMIC DNA]</scope>
    <source>
        <strain evidence="6">cv. Monte Gargano</strain>
    </source>
</reference>
<dbReference type="InterPro" id="IPR003676">
    <property type="entry name" value="SAUR_fam"/>
</dbReference>
<dbReference type="AlphaFoldDB" id="R0G280"/>
<evidence type="ECO:0000256" key="4">
    <source>
        <dbReference type="SAM" id="MobiDB-lite"/>
    </source>
</evidence>
<keyword evidence="2" id="KW-0217">Developmental protein</keyword>
<feature type="compositionally biased region" description="Low complexity" evidence="4">
    <location>
        <begin position="21"/>
        <end position="36"/>
    </location>
</feature>
<proteinExistence type="inferred from homology"/>
<dbReference type="eggNOG" id="ENOG502S23E">
    <property type="taxonomic scope" value="Eukaryota"/>
</dbReference>
<dbReference type="OrthoDB" id="1848283at2759"/>
<dbReference type="EMBL" id="KB870808">
    <property type="protein sequence ID" value="EOA29406.1"/>
    <property type="molecule type" value="Genomic_DNA"/>
</dbReference>
<gene>
    <name evidence="5" type="ORF">CARUB_v10025696mg</name>
</gene>
<evidence type="ECO:0000256" key="3">
    <source>
        <dbReference type="ARBA" id="ARBA00022604"/>
    </source>
</evidence>
<dbReference type="Proteomes" id="UP000029121">
    <property type="component" value="Unassembled WGS sequence"/>
</dbReference>
<evidence type="ECO:0000313" key="6">
    <source>
        <dbReference type="Proteomes" id="UP000029121"/>
    </source>
</evidence>
<evidence type="ECO:0000256" key="1">
    <source>
        <dbReference type="ARBA" id="ARBA00006974"/>
    </source>
</evidence>
<comment type="similarity">
    <text evidence="1">Belongs to the ARG7 family.</text>
</comment>
<evidence type="ECO:0000256" key="2">
    <source>
        <dbReference type="ARBA" id="ARBA00022473"/>
    </source>
</evidence>
<dbReference type="GO" id="GO:0009733">
    <property type="term" value="P:response to auxin"/>
    <property type="evidence" value="ECO:0007669"/>
    <property type="project" value="InterPro"/>
</dbReference>
<keyword evidence="6" id="KW-1185">Reference proteome</keyword>
<organism evidence="5 6">
    <name type="scientific">Capsella rubella</name>
    <dbReference type="NCBI Taxonomy" id="81985"/>
    <lineage>
        <taxon>Eukaryota</taxon>
        <taxon>Viridiplantae</taxon>
        <taxon>Streptophyta</taxon>
        <taxon>Embryophyta</taxon>
        <taxon>Tracheophyta</taxon>
        <taxon>Spermatophyta</taxon>
        <taxon>Magnoliopsida</taxon>
        <taxon>eudicotyledons</taxon>
        <taxon>Gunneridae</taxon>
        <taxon>Pentapetalae</taxon>
        <taxon>rosids</taxon>
        <taxon>malvids</taxon>
        <taxon>Brassicales</taxon>
        <taxon>Brassicaceae</taxon>
        <taxon>Camelineae</taxon>
        <taxon>Capsella</taxon>
    </lineage>
</organism>
<dbReference type="Pfam" id="PF02519">
    <property type="entry name" value="Auxin_inducible"/>
    <property type="match status" value="1"/>
</dbReference>
<dbReference type="STRING" id="81985.R0G280"/>
<accession>R0G280</accession>
<evidence type="ECO:0000313" key="5">
    <source>
        <dbReference type="EMBL" id="EOA29406.1"/>
    </source>
</evidence>
<keyword evidence="3" id="KW-0341">Growth regulation</keyword>
<feature type="region of interest" description="Disordered" evidence="4">
    <location>
        <begin position="20"/>
        <end position="41"/>
    </location>
</feature>
<protein>
    <submittedName>
        <fullName evidence="5">Uncharacterized protein</fullName>
    </submittedName>
</protein>
<dbReference type="PANTHER" id="PTHR31374">
    <property type="entry name" value="AUXIN-INDUCED PROTEIN-LIKE-RELATED"/>
    <property type="match status" value="1"/>
</dbReference>
<sequence length="137" mass="15144">MLGKRIASFKNLAKKVKSINTTTTRSGGDSGGSESTQNESLLMSEADEAAMMATKTPTGTFAVYVGEERVRRVVPTSYLNHPLFRMLLDKSHDEFLCFEQKVMLVVPCSVSVFQDVVNAIESCNGNFDFGDFVEEFL</sequence>